<protein>
    <submittedName>
        <fullName evidence="3">Uncharacterized protein</fullName>
    </submittedName>
</protein>
<reference evidence="3" key="1">
    <citation type="submission" date="2022-11" db="UniProtKB">
        <authorList>
            <consortium name="EnsemblMetazoa"/>
        </authorList>
    </citation>
    <scope>IDENTIFICATION</scope>
</reference>
<dbReference type="GeneID" id="110246022"/>
<dbReference type="EnsemblMetazoa" id="XM_021052310.2">
    <property type="protein sequence ID" value="XP_020907969.1"/>
    <property type="gene ID" value="LOC110246022"/>
</dbReference>
<proteinExistence type="predicted"/>
<dbReference type="RefSeq" id="XP_020907969.1">
    <property type="nucleotide sequence ID" value="XM_021052310.2"/>
</dbReference>
<accession>A0A913XP61</accession>
<keyword evidence="1" id="KW-0812">Transmembrane</keyword>
<evidence type="ECO:0000256" key="2">
    <source>
        <dbReference type="SAM" id="SignalP"/>
    </source>
</evidence>
<evidence type="ECO:0000313" key="3">
    <source>
        <dbReference type="EnsemblMetazoa" id="XP_020907969.1"/>
    </source>
</evidence>
<feature type="signal peptide" evidence="2">
    <location>
        <begin position="1"/>
        <end position="24"/>
    </location>
</feature>
<keyword evidence="1" id="KW-0472">Membrane</keyword>
<feature type="transmembrane region" description="Helical" evidence="1">
    <location>
        <begin position="40"/>
        <end position="67"/>
    </location>
</feature>
<keyword evidence="4" id="KW-1185">Reference proteome</keyword>
<dbReference type="Proteomes" id="UP000887567">
    <property type="component" value="Unplaced"/>
</dbReference>
<keyword evidence="2" id="KW-0732">Signal</keyword>
<feature type="chain" id="PRO_5037517946" evidence="2">
    <location>
        <begin position="25"/>
        <end position="124"/>
    </location>
</feature>
<evidence type="ECO:0000313" key="4">
    <source>
        <dbReference type="Proteomes" id="UP000887567"/>
    </source>
</evidence>
<name>A0A913XP61_EXADI</name>
<dbReference type="KEGG" id="epa:110246022"/>
<evidence type="ECO:0000256" key="1">
    <source>
        <dbReference type="SAM" id="Phobius"/>
    </source>
</evidence>
<dbReference type="AlphaFoldDB" id="A0A913XP61"/>
<sequence length="124" mass="13752">MVGKGHSLFLATILSLISIEKGTAASLDTLFGTTDTDDKRLLYIAIALFVVSAIFLILTIIGSFCIYKMIKAKNQPKIRHLKNLDSIIYDAHNMVPLPRANTYSKFNEGYNNNYDSPSSTTFKG</sequence>
<organism evidence="3 4">
    <name type="scientific">Exaiptasia diaphana</name>
    <name type="common">Tropical sea anemone</name>
    <name type="synonym">Aiptasia pulchella</name>
    <dbReference type="NCBI Taxonomy" id="2652724"/>
    <lineage>
        <taxon>Eukaryota</taxon>
        <taxon>Metazoa</taxon>
        <taxon>Cnidaria</taxon>
        <taxon>Anthozoa</taxon>
        <taxon>Hexacorallia</taxon>
        <taxon>Actiniaria</taxon>
        <taxon>Aiptasiidae</taxon>
        <taxon>Exaiptasia</taxon>
    </lineage>
</organism>
<keyword evidence="1" id="KW-1133">Transmembrane helix</keyword>